<evidence type="ECO:0008006" key="3">
    <source>
        <dbReference type="Google" id="ProtNLM"/>
    </source>
</evidence>
<dbReference type="EMBL" id="QXDJ01000001">
    <property type="protein sequence ID" value="RII36783.1"/>
    <property type="molecule type" value="Genomic_DNA"/>
</dbReference>
<protein>
    <recommendedName>
        <fullName evidence="3">XRE family transcriptional regulator</fullName>
    </recommendedName>
</protein>
<dbReference type="RefSeq" id="WP_119365932.1">
    <property type="nucleotide sequence ID" value="NZ_QXDJ01000001.1"/>
</dbReference>
<organism evidence="1 2">
    <name type="scientific">Clostridium chromiireducens</name>
    <dbReference type="NCBI Taxonomy" id="225345"/>
    <lineage>
        <taxon>Bacteria</taxon>
        <taxon>Bacillati</taxon>
        <taxon>Bacillota</taxon>
        <taxon>Clostridia</taxon>
        <taxon>Eubacteriales</taxon>
        <taxon>Clostridiaceae</taxon>
        <taxon>Clostridium</taxon>
    </lineage>
</organism>
<comment type="caution">
    <text evidence="1">The sequence shown here is derived from an EMBL/GenBank/DDBJ whole genome shotgun (WGS) entry which is preliminary data.</text>
</comment>
<gene>
    <name evidence="1" type="ORF">D2A34_05215</name>
</gene>
<proteinExistence type="predicted"/>
<reference evidence="1 2" key="1">
    <citation type="submission" date="2018-08" db="EMBL/GenBank/DDBJ databases">
        <title>Genome of Clostridium chromiireducens C1, DSM12136.</title>
        <authorList>
            <person name="Xing M."/>
            <person name="Wei Y."/>
            <person name="Ang E.L."/>
            <person name="Zhao H."/>
            <person name="Zhang Y."/>
        </authorList>
    </citation>
    <scope>NUCLEOTIDE SEQUENCE [LARGE SCALE GENOMIC DNA]</scope>
    <source>
        <strain evidence="1 2">C1</strain>
    </source>
</reference>
<sequence length="72" mass="8501">MKVNREYLNKIILERTGETKISHACLKMGREIGVKASCVNNFRLYCIPNEENLIKILRYLNCDLRILFNIEK</sequence>
<dbReference type="Proteomes" id="UP000265930">
    <property type="component" value="Unassembled WGS sequence"/>
</dbReference>
<accession>A0A399IUN1</accession>
<dbReference type="AlphaFoldDB" id="A0A399IUN1"/>
<evidence type="ECO:0000313" key="2">
    <source>
        <dbReference type="Proteomes" id="UP000265930"/>
    </source>
</evidence>
<evidence type="ECO:0000313" key="1">
    <source>
        <dbReference type="EMBL" id="RII36783.1"/>
    </source>
</evidence>
<name>A0A399IUN1_9CLOT</name>